<feature type="domain" description="RNase NYN" evidence="4">
    <location>
        <begin position="970"/>
        <end position="1129"/>
    </location>
</feature>
<dbReference type="GO" id="GO:0000184">
    <property type="term" value="P:nuclear-transcribed mRNA catabolic process, nonsense-mediated decay"/>
    <property type="evidence" value="ECO:0007669"/>
    <property type="project" value="TreeGrafter"/>
</dbReference>
<organism evidence="5 6">
    <name type="scientific">Aphanomyces invadans</name>
    <dbReference type="NCBI Taxonomy" id="157072"/>
    <lineage>
        <taxon>Eukaryota</taxon>
        <taxon>Sar</taxon>
        <taxon>Stramenopiles</taxon>
        <taxon>Oomycota</taxon>
        <taxon>Saprolegniomycetes</taxon>
        <taxon>Saprolegniales</taxon>
        <taxon>Verrucalvaceae</taxon>
        <taxon>Aphanomyces</taxon>
    </lineage>
</organism>
<feature type="region of interest" description="Disordered" evidence="1">
    <location>
        <begin position="889"/>
        <end position="911"/>
    </location>
</feature>
<evidence type="ECO:0000256" key="2">
    <source>
        <dbReference type="SAM" id="Phobius"/>
    </source>
</evidence>
<accession>A0A3R6VGX7</accession>
<feature type="compositionally biased region" description="Basic residues" evidence="1">
    <location>
        <begin position="185"/>
        <end position="194"/>
    </location>
</feature>
<dbReference type="GO" id="GO:0005697">
    <property type="term" value="C:telomerase holoenzyme complex"/>
    <property type="evidence" value="ECO:0007669"/>
    <property type="project" value="TreeGrafter"/>
</dbReference>
<evidence type="ECO:0000313" key="5">
    <source>
        <dbReference type="EMBL" id="RHY34155.1"/>
    </source>
</evidence>
<evidence type="ECO:0000259" key="3">
    <source>
        <dbReference type="Pfam" id="PF10373"/>
    </source>
</evidence>
<dbReference type="Pfam" id="PF11977">
    <property type="entry name" value="RNase_Zc3h12a"/>
    <property type="match status" value="1"/>
</dbReference>
<evidence type="ECO:0000313" key="6">
    <source>
        <dbReference type="Proteomes" id="UP000285060"/>
    </source>
</evidence>
<feature type="transmembrane region" description="Helical" evidence="2">
    <location>
        <begin position="39"/>
        <end position="61"/>
    </location>
</feature>
<name>A0A3R6VGX7_9STRA</name>
<reference evidence="5 6" key="1">
    <citation type="submission" date="2018-08" db="EMBL/GenBank/DDBJ databases">
        <title>Aphanomyces genome sequencing and annotation.</title>
        <authorList>
            <person name="Minardi D."/>
            <person name="Oidtmann B."/>
            <person name="Van Der Giezen M."/>
            <person name="Studholme D.J."/>
        </authorList>
    </citation>
    <scope>NUCLEOTIDE SEQUENCE [LARGE SCALE GENOMIC DNA]</scope>
    <source>
        <strain evidence="5 6">NJM0002</strain>
    </source>
</reference>
<proteinExistence type="predicted"/>
<dbReference type="Pfam" id="PF10373">
    <property type="entry name" value="EST1_DNA_bind"/>
    <property type="match status" value="1"/>
</dbReference>
<keyword evidence="2" id="KW-0472">Membrane</keyword>
<feature type="region of interest" description="Disordered" evidence="1">
    <location>
        <begin position="185"/>
        <end position="247"/>
    </location>
</feature>
<feature type="region of interest" description="Disordered" evidence="1">
    <location>
        <begin position="273"/>
        <end position="292"/>
    </location>
</feature>
<feature type="compositionally biased region" description="Low complexity" evidence="1">
    <location>
        <begin position="204"/>
        <end position="219"/>
    </location>
</feature>
<dbReference type="PANTHER" id="PTHR15696">
    <property type="entry name" value="SMG-7 SUPPRESSOR WITH MORPHOLOGICAL EFFECT ON GENITALIA PROTEIN 7"/>
    <property type="match status" value="1"/>
</dbReference>
<dbReference type="Gene3D" id="1.25.40.10">
    <property type="entry name" value="Tetratricopeptide repeat domain"/>
    <property type="match status" value="1"/>
</dbReference>
<dbReference type="InterPro" id="IPR018834">
    <property type="entry name" value="DNA/RNA-bd_Est1-type"/>
</dbReference>
<dbReference type="GO" id="GO:0042162">
    <property type="term" value="F:telomeric DNA binding"/>
    <property type="evidence" value="ECO:0007669"/>
    <property type="project" value="TreeGrafter"/>
</dbReference>
<dbReference type="PANTHER" id="PTHR15696:SF0">
    <property type="entry name" value="TELOMERASE-BINDING PROTEIN EST1A"/>
    <property type="match status" value="1"/>
</dbReference>
<protein>
    <recommendedName>
        <fullName evidence="7">RNase NYN domain-containing protein</fullName>
    </recommendedName>
</protein>
<dbReference type="SUPFAM" id="SSF48452">
    <property type="entry name" value="TPR-like"/>
    <property type="match status" value="1"/>
</dbReference>
<evidence type="ECO:0008006" key="7">
    <source>
        <dbReference type="Google" id="ProtNLM"/>
    </source>
</evidence>
<dbReference type="EMBL" id="QUSY01000042">
    <property type="protein sequence ID" value="RHY34155.1"/>
    <property type="molecule type" value="Genomic_DNA"/>
</dbReference>
<dbReference type="Proteomes" id="UP000285060">
    <property type="component" value="Unassembled WGS sequence"/>
</dbReference>
<evidence type="ECO:0000256" key="1">
    <source>
        <dbReference type="SAM" id="MobiDB-lite"/>
    </source>
</evidence>
<gene>
    <name evidence="5" type="ORF">DYB32_002486</name>
</gene>
<evidence type="ECO:0000259" key="4">
    <source>
        <dbReference type="Pfam" id="PF11977"/>
    </source>
</evidence>
<feature type="compositionally biased region" description="Basic residues" evidence="1">
    <location>
        <begin position="230"/>
        <end position="240"/>
    </location>
</feature>
<sequence>MSISWPNMDVNLTSLTAALQSFSIDMGQHVLGKTMANSAVISAVLAIVLVLLGIFAIVVYVKCFRVKAVTTMPIVSKPGNTQRQLQDCNPELTVVVKAARDVCSPNAGFICQLMELHAQRLDPAKRPQVFRYVPHALHDLTTKVLKPCCCIYLYPVDSLMAYLWRGQDAKEADVALATQDFHKAKQRLRYRKKTSSGGDAGTSAAPAPLATEEPANLAPPRGPKPGGTPRKSKNRSKAKAKGVDDDVDKNALAPTVLDADDITLIRRNREQQLNKQREYQRKHLEDEKRKREIRDRQHEAMVKRVEDETVNKLVRAEVMFTLLQEHKEKSKLHSTSQHVLHHPPRHDLDNSYPFGFNPTGVAPDLLLASIKRWEEHLKRLLGGTRVAEHERGIACLRQACRESYCELLLAHSETSTDLNERLWMSWYKEIDPLQGKLRGAAPHAGGHVSQHLRDAVTALLATCTAFYTNLLMRLTNASSSSNEVRRGHATTHSIHMTYVALGDVARYGQGLLPKASRSWRMAETQYHHALRYNPSNGKVYNQLALLALHQNQTLDAVYFYSRSLACATPFCARENLLTTLTTVKLPAAAIPFNSPEITTHCSAHLLHCFSRLFTSIDICKLEFEMPSAVDAWRRALATTAEHHRAFFMRTIALALFSVHNCQVPVGSTSLAPSVITDDPMFFQAEWPQWPNHDNVRYALQLVFLLTTALVEAVTASDLDESLLPALTLSLDWLRAHPWFLSHALSTKLREAMSRFLPLVHAKLRSDHRSDTWDGTSPALWDDVEVRGFLPLARVLRCQNEGETSTLDEMVVDVLSMRLVRIMGFVSTAVKMGWIEPYLPYKRVEKVAPQATTMKPSMTADCPQCSNSIAIDAGMCEFCGFETSFNTADDDGNDSEPMSNACPENKDAAPDSGRVRGILSGVQWQAPMQKQSAAMNKRHPFHRSHDTPARRQLQPVDFRGSGAAPADWKCLIVVDAANVAMRHGLNAKFSCRGIRLVIDHYIARGHKVIAFLPDYLLKYETVGAQKRMANVGYDVSPTKLPDDVTLLQAMVLEGLIIATPPQDYDDSYCIQYAGMARTHDGCVVTNDLFRDHLDNIKPSQKRSAMREWLKAHRISFTWVGDEFLPNPDFRYMLTLSHGIASV</sequence>
<keyword evidence="2" id="KW-0812">Transmembrane</keyword>
<dbReference type="InterPro" id="IPR045153">
    <property type="entry name" value="Est1/Ebs1-like"/>
</dbReference>
<dbReference type="Gene3D" id="3.40.50.11980">
    <property type="match status" value="1"/>
</dbReference>
<comment type="caution">
    <text evidence="5">The sequence shown here is derived from an EMBL/GenBank/DDBJ whole genome shotgun (WGS) entry which is preliminary data.</text>
</comment>
<keyword evidence="2" id="KW-1133">Transmembrane helix</keyword>
<dbReference type="InterPro" id="IPR011990">
    <property type="entry name" value="TPR-like_helical_dom_sf"/>
</dbReference>
<keyword evidence="6" id="KW-1185">Reference proteome</keyword>
<dbReference type="GO" id="GO:0070034">
    <property type="term" value="F:telomerase RNA binding"/>
    <property type="evidence" value="ECO:0007669"/>
    <property type="project" value="TreeGrafter"/>
</dbReference>
<feature type="domain" description="DNA/RNA-binding" evidence="3">
    <location>
        <begin position="523"/>
        <end position="793"/>
    </location>
</feature>
<dbReference type="InterPro" id="IPR021869">
    <property type="entry name" value="RNase_Zc3h12_NYN"/>
</dbReference>
<dbReference type="AlphaFoldDB" id="A0A3R6VGX7"/>
<dbReference type="VEuPathDB" id="FungiDB:H310_06350"/>